<keyword evidence="3" id="KW-0560">Oxidoreductase</keyword>
<accession>A0A075P5Z4</accession>
<dbReference type="Gene3D" id="2.60.130.10">
    <property type="entry name" value="Aromatic compound dioxygenase"/>
    <property type="match status" value="1"/>
</dbReference>
<dbReference type="SUPFAM" id="SSF49482">
    <property type="entry name" value="Aromatic compound dioxygenase"/>
    <property type="match status" value="1"/>
</dbReference>
<feature type="region of interest" description="Disordered" evidence="1">
    <location>
        <begin position="39"/>
        <end position="73"/>
    </location>
</feature>
<evidence type="ECO:0000313" key="4">
    <source>
        <dbReference type="Proteomes" id="UP000056090"/>
    </source>
</evidence>
<dbReference type="InterPro" id="IPR015889">
    <property type="entry name" value="Intradiol_dOase_core"/>
</dbReference>
<name>A0A075P5Z4_9ALTE</name>
<evidence type="ECO:0000259" key="2">
    <source>
        <dbReference type="Pfam" id="PF00775"/>
    </source>
</evidence>
<dbReference type="eggNOG" id="COG3485">
    <property type="taxonomic scope" value="Bacteria"/>
</dbReference>
<evidence type="ECO:0000313" key="3">
    <source>
        <dbReference type="EMBL" id="AIG00316.1"/>
    </source>
</evidence>
<feature type="domain" description="Intradiol ring-cleavage dioxygenases" evidence="2">
    <location>
        <begin position="112"/>
        <end position="234"/>
    </location>
</feature>
<organism evidence="3 4">
    <name type="scientific">Alteromonas australica</name>
    <dbReference type="NCBI Taxonomy" id="589873"/>
    <lineage>
        <taxon>Bacteria</taxon>
        <taxon>Pseudomonadati</taxon>
        <taxon>Pseudomonadota</taxon>
        <taxon>Gammaproteobacteria</taxon>
        <taxon>Alteromonadales</taxon>
        <taxon>Alteromonadaceae</taxon>
        <taxon>Alteromonas/Salinimonas group</taxon>
        <taxon>Alteromonas</taxon>
    </lineage>
</organism>
<dbReference type="GeneID" id="78256659"/>
<gene>
    <name evidence="3" type="ORF">EP13_17410</name>
</gene>
<dbReference type="PANTHER" id="PTHR34315">
    <property type="match status" value="1"/>
</dbReference>
<evidence type="ECO:0000256" key="1">
    <source>
        <dbReference type="SAM" id="MobiDB-lite"/>
    </source>
</evidence>
<keyword evidence="3" id="KW-0223">Dioxygenase</keyword>
<dbReference type="RefSeq" id="WP_044058322.1">
    <property type="nucleotide sequence ID" value="NZ_CBCSKJ010000004.1"/>
</dbReference>
<dbReference type="PANTHER" id="PTHR34315:SF1">
    <property type="entry name" value="INTRADIOL RING-CLEAVAGE DIOXYGENASES DOMAIN-CONTAINING PROTEIN-RELATED"/>
    <property type="match status" value="1"/>
</dbReference>
<dbReference type="AlphaFoldDB" id="A0A075P5Z4"/>
<dbReference type="EMBL" id="CP008849">
    <property type="protein sequence ID" value="AIG00316.1"/>
    <property type="molecule type" value="Genomic_DNA"/>
</dbReference>
<dbReference type="GO" id="GO:0016702">
    <property type="term" value="F:oxidoreductase activity, acting on single donors with incorporation of molecular oxygen, incorporation of two atoms of oxygen"/>
    <property type="evidence" value="ECO:0007669"/>
    <property type="project" value="InterPro"/>
</dbReference>
<dbReference type="KEGG" id="aal:EP13_17410"/>
<dbReference type="Proteomes" id="UP000056090">
    <property type="component" value="Chromosome"/>
</dbReference>
<feature type="compositionally biased region" description="Low complexity" evidence="1">
    <location>
        <begin position="39"/>
        <end position="67"/>
    </location>
</feature>
<reference evidence="3 4" key="1">
    <citation type="submission" date="2014-06" db="EMBL/GenBank/DDBJ databases">
        <title>Genomes of Alteromonas australica, a world apart.</title>
        <authorList>
            <person name="Gonzaga A."/>
            <person name="Lopez-Perez M."/>
            <person name="Rodriguez-Valera F."/>
        </authorList>
    </citation>
    <scope>NUCLEOTIDE SEQUENCE [LARGE SCALE GENOMIC DNA]</scope>
    <source>
        <strain evidence="3 4">H 17</strain>
    </source>
</reference>
<sequence>MTLERDNKTTLKRRRFIKTAAGLTLAPIAIGLWGCGSSDSNSTTSDTNGSTGSDDSTDNGSDTSTDGWASGGTASMVSDFPDDSLFESSSVCSVALTGAQTEGPCYFQSDYLDDISEEQTGLPMMLCLQLIDESCNPLSGYEIEVWHCDVDGIYSGDTSDSADSSNFNSSFCTDNESDALSAKWFRGIAVTDSSGRVNLKSCFPGWYSSRAIHIHFRIRRNNNDQLISQFGFTDAFCQDICTNHVDYSHHGEPDTLLGQDTVFGSDYNDYLFDIEQNEDGSLLAYKRIIISE</sequence>
<dbReference type="InterPro" id="IPR000627">
    <property type="entry name" value="Intradiol_dOase_C"/>
</dbReference>
<dbReference type="Pfam" id="PF00775">
    <property type="entry name" value="Dioxygenase_C"/>
    <property type="match status" value="1"/>
</dbReference>
<protein>
    <submittedName>
        <fullName evidence="3">Intradiol ring-cleavage dioxygenase</fullName>
    </submittedName>
</protein>
<keyword evidence="4" id="KW-1185">Reference proteome</keyword>
<dbReference type="GO" id="GO:0008199">
    <property type="term" value="F:ferric iron binding"/>
    <property type="evidence" value="ECO:0007669"/>
    <property type="project" value="InterPro"/>
</dbReference>
<proteinExistence type="predicted"/>